<dbReference type="GO" id="GO:0008703">
    <property type="term" value="F:5-amino-6-(5-phosphoribosylamino)uracil reductase activity"/>
    <property type="evidence" value="ECO:0007669"/>
    <property type="project" value="InterPro"/>
</dbReference>
<dbReference type="Gene3D" id="3.40.430.10">
    <property type="entry name" value="Dihydrofolate Reductase, subunit A"/>
    <property type="match status" value="1"/>
</dbReference>
<evidence type="ECO:0000313" key="3">
    <source>
        <dbReference type="Proteomes" id="UP000398619"/>
    </source>
</evidence>
<accession>A0A564SI54</accession>
<gene>
    <name evidence="2" type="ORF">DLSSTS7063_00566</name>
</gene>
<dbReference type="Proteomes" id="UP000398619">
    <property type="component" value="Unassembled WGS sequence"/>
</dbReference>
<dbReference type="RefSeq" id="WP_144099860.1">
    <property type="nucleotide sequence ID" value="NZ_CABHNM010000016.1"/>
</dbReference>
<evidence type="ECO:0000259" key="1">
    <source>
        <dbReference type="Pfam" id="PF01872"/>
    </source>
</evidence>
<dbReference type="InterPro" id="IPR024072">
    <property type="entry name" value="DHFR-like_dom_sf"/>
</dbReference>
<reference evidence="2 3" key="1">
    <citation type="submission" date="2019-07" db="EMBL/GenBank/DDBJ databases">
        <authorList>
            <person name="Hibberd C M."/>
            <person name="Gehrig L. J."/>
            <person name="Chang H.-W."/>
            <person name="Venkatesh S."/>
        </authorList>
    </citation>
    <scope>NUCLEOTIDE SEQUENCE [LARGE SCALE GENOMIC DNA]</scope>
    <source>
        <strain evidence="2">Dorea_longicatena_SSTS_Bg7063</strain>
    </source>
</reference>
<dbReference type="Pfam" id="PF01872">
    <property type="entry name" value="RibD_C"/>
    <property type="match status" value="1"/>
</dbReference>
<dbReference type="SUPFAM" id="SSF53597">
    <property type="entry name" value="Dihydrofolate reductase-like"/>
    <property type="match status" value="1"/>
</dbReference>
<name>A0A564SI54_9FIRM</name>
<dbReference type="AlphaFoldDB" id="A0A564SI54"/>
<dbReference type="EMBL" id="CABHNM010000016">
    <property type="protein sequence ID" value="VUW94130.1"/>
    <property type="molecule type" value="Genomic_DNA"/>
</dbReference>
<sequence>MGLAMVPFDAGKIKIKLLYRSEKLEEWNNIPVKSEKIRKVYGSELIFPEVPGDRPYIFSSFVTSIDGKLAYADKPSAFYVAGKNMMAGNGKDTDFWILNALRGICDAAIIGGNSMRTDADYCMHCMDEEIQKDRVAAGLSEIPLNIVMTLDATDVPMEHNLLKNTDVPCMMVTSPKGLEYLEKNFKGTYLVAKETDSEEVIKEKLDKAGKGVLPVLVTGKGGFPDSTVTMKILKKIGIERLLIESPGYGHYLVKQKMMDEFFLNLSAVYIGGGDTMTLGKADKGFLAEAHPHTQILSIHMYNDYFAYFRYKFNYDYV</sequence>
<organism evidence="2 3">
    <name type="scientific">Dorea longicatena</name>
    <dbReference type="NCBI Taxonomy" id="88431"/>
    <lineage>
        <taxon>Bacteria</taxon>
        <taxon>Bacillati</taxon>
        <taxon>Bacillota</taxon>
        <taxon>Clostridia</taxon>
        <taxon>Lachnospirales</taxon>
        <taxon>Lachnospiraceae</taxon>
        <taxon>Dorea</taxon>
    </lineage>
</organism>
<dbReference type="InterPro" id="IPR002734">
    <property type="entry name" value="RibDG_C"/>
</dbReference>
<protein>
    <submittedName>
        <fullName evidence="2">5-amino-6-(5-phosphoribosylamino)uracil reductase</fullName>
    </submittedName>
</protein>
<proteinExistence type="predicted"/>
<evidence type="ECO:0000313" key="2">
    <source>
        <dbReference type="EMBL" id="VUW94130.1"/>
    </source>
</evidence>
<dbReference type="GO" id="GO:0009231">
    <property type="term" value="P:riboflavin biosynthetic process"/>
    <property type="evidence" value="ECO:0007669"/>
    <property type="project" value="InterPro"/>
</dbReference>
<feature type="domain" description="Bacterial bifunctional deaminase-reductase C-terminal" evidence="1">
    <location>
        <begin position="55"/>
        <end position="279"/>
    </location>
</feature>